<keyword evidence="3" id="KW-1185">Reference proteome</keyword>
<feature type="compositionally biased region" description="Basic and acidic residues" evidence="1">
    <location>
        <begin position="1"/>
        <end position="11"/>
    </location>
</feature>
<dbReference type="Proteomes" id="UP000091918">
    <property type="component" value="Unassembled WGS sequence"/>
</dbReference>
<organism evidence="2 3">
    <name type="scientific">Emergomyces africanus</name>
    <dbReference type="NCBI Taxonomy" id="1955775"/>
    <lineage>
        <taxon>Eukaryota</taxon>
        <taxon>Fungi</taxon>
        <taxon>Dikarya</taxon>
        <taxon>Ascomycota</taxon>
        <taxon>Pezizomycotina</taxon>
        <taxon>Eurotiomycetes</taxon>
        <taxon>Eurotiomycetidae</taxon>
        <taxon>Onygenales</taxon>
        <taxon>Ajellomycetaceae</taxon>
        <taxon>Emergomyces</taxon>
    </lineage>
</organism>
<evidence type="ECO:0000313" key="3">
    <source>
        <dbReference type="Proteomes" id="UP000091918"/>
    </source>
</evidence>
<gene>
    <name evidence="2" type="ORF">ACJ72_05080</name>
</gene>
<dbReference type="AlphaFoldDB" id="A0A1B7NUZ3"/>
<feature type="region of interest" description="Disordered" evidence="1">
    <location>
        <begin position="1"/>
        <end position="29"/>
    </location>
</feature>
<evidence type="ECO:0000256" key="1">
    <source>
        <dbReference type="SAM" id="MobiDB-lite"/>
    </source>
</evidence>
<evidence type="ECO:0000313" key="2">
    <source>
        <dbReference type="EMBL" id="OAX80580.1"/>
    </source>
</evidence>
<proteinExistence type="predicted"/>
<accession>A0A1B7NUZ3</accession>
<dbReference type="EMBL" id="LGUA01000667">
    <property type="protein sequence ID" value="OAX80580.1"/>
    <property type="molecule type" value="Genomic_DNA"/>
</dbReference>
<protein>
    <submittedName>
        <fullName evidence="2">Uncharacterized protein</fullName>
    </submittedName>
</protein>
<sequence>MPMRDGDRDSGLGRQTQMWPRENEGRQPHTLYFKPISPLTQWEVNPKMKMEDINDYQIRRYNRIQTLRLICNWEAGIERVDAAR</sequence>
<reference evidence="2 3" key="1">
    <citation type="submission" date="2015-07" db="EMBL/GenBank/DDBJ databases">
        <title>Emmonsia species relationships and genome sequence.</title>
        <authorList>
            <person name="Cuomo C.A."/>
            <person name="Schwartz I.S."/>
            <person name="Kenyon C."/>
            <person name="de Hoog G.S."/>
            <person name="Govender N.P."/>
            <person name="Botha A."/>
            <person name="Moreno L."/>
            <person name="de Vries M."/>
            <person name="Munoz J.F."/>
            <person name="Stielow J.B."/>
        </authorList>
    </citation>
    <scope>NUCLEOTIDE SEQUENCE [LARGE SCALE GENOMIC DNA]</scope>
    <source>
        <strain evidence="2 3">CBS 136260</strain>
    </source>
</reference>
<name>A0A1B7NUZ3_9EURO</name>
<comment type="caution">
    <text evidence="2">The sequence shown here is derived from an EMBL/GenBank/DDBJ whole genome shotgun (WGS) entry which is preliminary data.</text>
</comment>